<dbReference type="AlphaFoldDB" id="A0A9D7S6M9"/>
<keyword evidence="3" id="KW-0808">Transferase</keyword>
<dbReference type="Pfam" id="PF07494">
    <property type="entry name" value="Reg_prop"/>
    <property type="match status" value="5"/>
</dbReference>
<evidence type="ECO:0000256" key="2">
    <source>
        <dbReference type="SAM" id="MobiDB-lite"/>
    </source>
</evidence>
<evidence type="ECO:0000313" key="4">
    <source>
        <dbReference type="Proteomes" id="UP000808349"/>
    </source>
</evidence>
<proteinExistence type="predicted"/>
<comment type="caution">
    <text evidence="3">The sequence shown here is derived from an EMBL/GenBank/DDBJ whole genome shotgun (WGS) entry which is preliminary data.</text>
</comment>
<evidence type="ECO:0000256" key="1">
    <source>
        <dbReference type="ARBA" id="ARBA00022553"/>
    </source>
</evidence>
<dbReference type="InterPro" id="IPR015943">
    <property type="entry name" value="WD40/YVTN_repeat-like_dom_sf"/>
</dbReference>
<dbReference type="PANTHER" id="PTHR43547:SF2">
    <property type="entry name" value="HYBRID SIGNAL TRANSDUCTION HISTIDINE KINASE C"/>
    <property type="match status" value="1"/>
</dbReference>
<dbReference type="EMBL" id="JADKFW010000004">
    <property type="protein sequence ID" value="MBK9716837.1"/>
    <property type="molecule type" value="Genomic_DNA"/>
</dbReference>
<keyword evidence="1" id="KW-0597">Phosphoprotein</keyword>
<dbReference type="Proteomes" id="UP000808349">
    <property type="component" value="Unassembled WGS sequence"/>
</dbReference>
<dbReference type="InterPro" id="IPR011110">
    <property type="entry name" value="Reg_prop"/>
</dbReference>
<dbReference type="SUPFAM" id="SSF63829">
    <property type="entry name" value="Calcium-dependent phosphotriesterase"/>
    <property type="match status" value="1"/>
</dbReference>
<organism evidence="3 4">
    <name type="scientific">Candidatus Defluviibacterium haderslevense</name>
    <dbReference type="NCBI Taxonomy" id="2981993"/>
    <lineage>
        <taxon>Bacteria</taxon>
        <taxon>Pseudomonadati</taxon>
        <taxon>Bacteroidota</taxon>
        <taxon>Saprospiria</taxon>
        <taxon>Saprospirales</taxon>
        <taxon>Saprospiraceae</taxon>
        <taxon>Candidatus Defluviibacterium</taxon>
    </lineage>
</organism>
<accession>A0A9D7S6M9</accession>
<sequence>MKTNLPKGSVKKSETDNGLGLPKSSEEMKSFLDVGVDPYFIETKDTFSTKGPQCIVRNIIQDKLGNIWLATWHGIIKYDGKIFTNYTLKEGLIHFHVIALFEDSKGNIWFSNARGGIYRYDARLNDTVSQGTSFTLFTTKNGLIDNTVNCIAEDKNGNIWFGTEHGASQYDGQKFTHFTTKDGLSDPYINSIMQDKNGKIWFGTNNGISIYDGQSFTKFRDKNHLPFKQVASLFEDKNGNVWIGSGAKEIGGYGLCFYDGKSVKYSVNPYFVMYMCHDKNGNLWLAHNKGAAHANFALYNYNGKSFNKIIEQRKTDNPLIFGIIEDKSGNIWFGTTKGVCRYNGRSFNYFTN</sequence>
<name>A0A9D7S6M9_9BACT</name>
<dbReference type="GO" id="GO:0000155">
    <property type="term" value="F:phosphorelay sensor kinase activity"/>
    <property type="evidence" value="ECO:0007669"/>
    <property type="project" value="TreeGrafter"/>
</dbReference>
<feature type="region of interest" description="Disordered" evidence="2">
    <location>
        <begin position="1"/>
        <end position="24"/>
    </location>
</feature>
<dbReference type="PANTHER" id="PTHR43547">
    <property type="entry name" value="TWO-COMPONENT HISTIDINE KINASE"/>
    <property type="match status" value="1"/>
</dbReference>
<gene>
    <name evidence="3" type="ORF">IPO85_04855</name>
</gene>
<reference evidence="3 4" key="1">
    <citation type="submission" date="2020-10" db="EMBL/GenBank/DDBJ databases">
        <title>Connecting structure to function with the recovery of over 1000 high-quality activated sludge metagenome-assembled genomes encoding full-length rRNA genes using long-read sequencing.</title>
        <authorList>
            <person name="Singleton C.M."/>
            <person name="Petriglieri F."/>
            <person name="Kristensen J.M."/>
            <person name="Kirkegaard R.H."/>
            <person name="Michaelsen T.Y."/>
            <person name="Andersen M.H."/>
            <person name="Karst S.M."/>
            <person name="Dueholm M.S."/>
            <person name="Nielsen P.H."/>
            <person name="Albertsen M."/>
        </authorList>
    </citation>
    <scope>NUCLEOTIDE SEQUENCE [LARGE SCALE GENOMIC DNA]</scope>
    <source>
        <strain evidence="3">Ribe_18-Q3-R11-54_BAT3C.373</strain>
    </source>
</reference>
<protein>
    <submittedName>
        <fullName evidence="3">Histidine kinase</fullName>
    </submittedName>
</protein>
<keyword evidence="3" id="KW-0418">Kinase</keyword>
<evidence type="ECO:0000313" key="3">
    <source>
        <dbReference type="EMBL" id="MBK9716837.1"/>
    </source>
</evidence>
<dbReference type="Gene3D" id="2.130.10.10">
    <property type="entry name" value="YVTN repeat-like/Quinoprotein amine dehydrogenase"/>
    <property type="match status" value="4"/>
</dbReference>